<keyword evidence="2 8" id="KW-0699">rRNA-binding</keyword>
<organism evidence="11 12">
    <name type="scientific">Candidatus Promineifilum breve</name>
    <dbReference type="NCBI Taxonomy" id="1806508"/>
    <lineage>
        <taxon>Bacteria</taxon>
        <taxon>Bacillati</taxon>
        <taxon>Chloroflexota</taxon>
        <taxon>Ardenticatenia</taxon>
        <taxon>Candidatus Promineifilales</taxon>
        <taxon>Candidatus Promineifilaceae</taxon>
        <taxon>Candidatus Promineifilum</taxon>
    </lineage>
</organism>
<dbReference type="Pfam" id="PF00333">
    <property type="entry name" value="Ribosomal_S5"/>
    <property type="match status" value="1"/>
</dbReference>
<dbReference type="OrthoDB" id="9809045at2"/>
<evidence type="ECO:0000256" key="5">
    <source>
        <dbReference type="ARBA" id="ARBA00023274"/>
    </source>
</evidence>
<comment type="subunit">
    <text evidence="7 8">Part of the 30S ribosomal subunit. Contacts proteins S4 and S8.</text>
</comment>
<dbReference type="PANTHER" id="PTHR48277:SF1">
    <property type="entry name" value="MITOCHONDRIAL RIBOSOMAL PROTEIN S5"/>
    <property type="match status" value="1"/>
</dbReference>
<evidence type="ECO:0000256" key="7">
    <source>
        <dbReference type="ARBA" id="ARBA00062000"/>
    </source>
</evidence>
<evidence type="ECO:0000256" key="8">
    <source>
        <dbReference type="HAMAP-Rule" id="MF_01307"/>
    </source>
</evidence>
<dbReference type="InterPro" id="IPR014721">
    <property type="entry name" value="Ribsml_uS5_D2-typ_fold_subgr"/>
</dbReference>
<dbReference type="GO" id="GO:0042254">
    <property type="term" value="P:ribosome biogenesis"/>
    <property type="evidence" value="ECO:0007669"/>
    <property type="project" value="UniProtKB-ARBA"/>
</dbReference>
<dbReference type="GO" id="GO:0005737">
    <property type="term" value="C:cytoplasm"/>
    <property type="evidence" value="ECO:0007669"/>
    <property type="project" value="UniProtKB-ARBA"/>
</dbReference>
<evidence type="ECO:0000256" key="6">
    <source>
        <dbReference type="ARBA" id="ARBA00035255"/>
    </source>
</evidence>
<evidence type="ECO:0000256" key="9">
    <source>
        <dbReference type="RuleBase" id="RU003823"/>
    </source>
</evidence>
<dbReference type="HAMAP" id="MF_01307_B">
    <property type="entry name" value="Ribosomal_uS5_B"/>
    <property type="match status" value="1"/>
</dbReference>
<dbReference type="RefSeq" id="WP_095044560.1">
    <property type="nucleotide sequence ID" value="NZ_LN890655.1"/>
</dbReference>
<name>A0A160T651_9CHLR</name>
<evidence type="ECO:0000259" key="10">
    <source>
        <dbReference type="PROSITE" id="PS50881"/>
    </source>
</evidence>
<evidence type="ECO:0000256" key="1">
    <source>
        <dbReference type="ARBA" id="ARBA00008945"/>
    </source>
</evidence>
<dbReference type="InterPro" id="IPR000851">
    <property type="entry name" value="Ribosomal_uS5"/>
</dbReference>
<dbReference type="Gene3D" id="3.30.160.20">
    <property type="match status" value="1"/>
</dbReference>
<proteinExistence type="inferred from homology"/>
<comment type="similarity">
    <text evidence="1 8 9">Belongs to the universal ribosomal protein uS5 family.</text>
</comment>
<dbReference type="GO" id="GO:0006412">
    <property type="term" value="P:translation"/>
    <property type="evidence" value="ECO:0007669"/>
    <property type="project" value="UniProtKB-UniRule"/>
</dbReference>
<sequence length="177" mass="19338">MGQRRREQNFREQKDDFDERIIDIARVAKVVQGGRRFAFRVTVVVGDNRGKVGVGIGKARTVPDAIRKALETARKNMVNVPMYGTTLPHEIIGRHGAAKVLLKPASPGTGVIAGGGVRAVIEAAGYRDILTKSLGSSNVLNVMMATMNGLERLMDIRQVASDRGKDIKEVSPFWGRN</sequence>
<dbReference type="InterPro" id="IPR013810">
    <property type="entry name" value="Ribosomal_uS5_N"/>
</dbReference>
<reference evidence="11" key="1">
    <citation type="submission" date="2016-01" db="EMBL/GenBank/DDBJ databases">
        <authorList>
            <person name="Mcilroy J.S."/>
            <person name="Karst M S."/>
            <person name="Albertsen M."/>
        </authorList>
    </citation>
    <scope>NUCLEOTIDE SEQUENCE</scope>
    <source>
        <strain evidence="11">Cfx-K</strain>
    </source>
</reference>
<dbReference type="Gene3D" id="3.30.230.10">
    <property type="match status" value="1"/>
</dbReference>
<accession>A0A160T651</accession>
<dbReference type="InterPro" id="IPR005712">
    <property type="entry name" value="Ribosomal_uS5_bac-type"/>
</dbReference>
<dbReference type="GO" id="GO:0015935">
    <property type="term" value="C:small ribosomal subunit"/>
    <property type="evidence" value="ECO:0007669"/>
    <property type="project" value="InterPro"/>
</dbReference>
<keyword evidence="12" id="KW-1185">Reference proteome</keyword>
<keyword evidence="3 8" id="KW-0694">RNA-binding</keyword>
<dbReference type="GO" id="GO:0003735">
    <property type="term" value="F:structural constituent of ribosome"/>
    <property type="evidence" value="ECO:0007669"/>
    <property type="project" value="UniProtKB-UniRule"/>
</dbReference>
<evidence type="ECO:0000313" key="12">
    <source>
        <dbReference type="Proteomes" id="UP000215027"/>
    </source>
</evidence>
<dbReference type="SUPFAM" id="SSF54211">
    <property type="entry name" value="Ribosomal protein S5 domain 2-like"/>
    <property type="match status" value="1"/>
</dbReference>
<dbReference type="InterPro" id="IPR020568">
    <property type="entry name" value="Ribosomal_Su5_D2-typ_SF"/>
</dbReference>
<dbReference type="InterPro" id="IPR005324">
    <property type="entry name" value="Ribosomal_uS5_C"/>
</dbReference>
<keyword evidence="5 8" id="KW-0687">Ribonucleoprotein</keyword>
<dbReference type="KEGG" id="pbf:CFX0092_A3454"/>
<dbReference type="FunFam" id="3.30.230.10:FF:000002">
    <property type="entry name" value="30S ribosomal protein S5"/>
    <property type="match status" value="1"/>
</dbReference>
<evidence type="ECO:0000256" key="3">
    <source>
        <dbReference type="ARBA" id="ARBA00022884"/>
    </source>
</evidence>
<protein>
    <recommendedName>
        <fullName evidence="6 8">Small ribosomal subunit protein uS5</fullName>
    </recommendedName>
</protein>
<keyword evidence="4 8" id="KW-0689">Ribosomal protein</keyword>
<dbReference type="Proteomes" id="UP000215027">
    <property type="component" value="Chromosome I"/>
</dbReference>
<dbReference type="PANTHER" id="PTHR48277">
    <property type="entry name" value="MITOCHONDRIAL RIBOSOMAL PROTEIN S5"/>
    <property type="match status" value="1"/>
</dbReference>
<dbReference type="GO" id="GO:0019843">
    <property type="term" value="F:rRNA binding"/>
    <property type="evidence" value="ECO:0007669"/>
    <property type="project" value="UniProtKB-UniRule"/>
</dbReference>
<comment type="function">
    <text evidence="8">Located at the back of the 30S subunit body where it stabilizes the conformation of the head with respect to the body.</text>
</comment>
<comment type="domain">
    <text evidence="8">The N-terminal domain interacts with the head of the 30S subunit; the C-terminal domain interacts with the body and contacts protein S4. The interaction surface between S4 and S5 is involved in control of translational fidelity.</text>
</comment>
<dbReference type="SUPFAM" id="SSF54768">
    <property type="entry name" value="dsRNA-binding domain-like"/>
    <property type="match status" value="1"/>
</dbReference>
<dbReference type="FunFam" id="3.30.160.20:FF:000001">
    <property type="entry name" value="30S ribosomal protein S5"/>
    <property type="match status" value="1"/>
</dbReference>
<dbReference type="EMBL" id="LN890655">
    <property type="protein sequence ID" value="CUS05332.2"/>
    <property type="molecule type" value="Genomic_DNA"/>
</dbReference>
<dbReference type="AlphaFoldDB" id="A0A160T651"/>
<dbReference type="Pfam" id="PF03719">
    <property type="entry name" value="Ribosomal_S5_C"/>
    <property type="match status" value="1"/>
</dbReference>
<evidence type="ECO:0000256" key="4">
    <source>
        <dbReference type="ARBA" id="ARBA00022980"/>
    </source>
</evidence>
<gene>
    <name evidence="8 11" type="primary">rpsE</name>
    <name evidence="11" type="ORF">CFX0092_A3454</name>
</gene>
<dbReference type="PROSITE" id="PS50881">
    <property type="entry name" value="S5_DSRBD"/>
    <property type="match status" value="1"/>
</dbReference>
<comment type="function">
    <text evidence="8">With S4 and S12 plays an important role in translational accuracy.</text>
</comment>
<evidence type="ECO:0000256" key="2">
    <source>
        <dbReference type="ARBA" id="ARBA00022730"/>
    </source>
</evidence>
<dbReference type="NCBIfam" id="TIGR01021">
    <property type="entry name" value="rpsE_bact"/>
    <property type="match status" value="1"/>
</dbReference>
<feature type="domain" description="S5 DRBM" evidence="10">
    <location>
        <begin position="17"/>
        <end position="80"/>
    </location>
</feature>
<evidence type="ECO:0000313" key="11">
    <source>
        <dbReference type="EMBL" id="CUS05332.2"/>
    </source>
</evidence>